<name>A0A3S4FES1_9BRAD</name>
<dbReference type="InterPro" id="IPR014032">
    <property type="entry name" value="Peptidase_A24A_bac"/>
</dbReference>
<feature type="transmembrane region" description="Helical" evidence="3">
    <location>
        <begin position="163"/>
        <end position="183"/>
    </location>
</feature>
<evidence type="ECO:0000256" key="2">
    <source>
        <dbReference type="RuleBase" id="RU003793"/>
    </source>
</evidence>
<protein>
    <recommendedName>
        <fullName evidence="4">Prepilin type IV endopeptidase peptidase domain-containing protein</fullName>
    </recommendedName>
</protein>
<sequence length="184" mass="18917">MLRSETVAAAIAVGGVVAASIVVAPSLGGVLGAGLGVVAIAIAVVDARHFIIPDRLIVLGGALGLVAACIGTAEPWITAGAVLLRGGTAALTLLVFRELYRVVRRREGFGLGDVKLAGLAGVWLDWTTLVLTLEVAALAALAVYAGRRLAAGRRPAMMDRIPFGLFLAPTIWAGWLFEGIIGLL</sequence>
<keyword evidence="3" id="KW-0472">Membrane</keyword>
<evidence type="ECO:0000259" key="4">
    <source>
        <dbReference type="Pfam" id="PF01478"/>
    </source>
</evidence>
<keyword evidence="3" id="KW-0812">Transmembrane</keyword>
<dbReference type="Gene3D" id="1.20.120.1220">
    <property type="match status" value="1"/>
</dbReference>
<dbReference type="RefSeq" id="WP_207211566.1">
    <property type="nucleotide sequence ID" value="NZ_UWOC01000181.1"/>
</dbReference>
<dbReference type="GO" id="GO:0005886">
    <property type="term" value="C:plasma membrane"/>
    <property type="evidence" value="ECO:0007669"/>
    <property type="project" value="TreeGrafter"/>
</dbReference>
<dbReference type="GO" id="GO:0006465">
    <property type="term" value="P:signal peptide processing"/>
    <property type="evidence" value="ECO:0007669"/>
    <property type="project" value="TreeGrafter"/>
</dbReference>
<proteinExistence type="inferred from homology"/>
<dbReference type="PANTHER" id="PTHR30487">
    <property type="entry name" value="TYPE 4 PREPILIN-LIKE PROTEINS LEADER PEPTIDE-PROCESSING ENZYME"/>
    <property type="match status" value="1"/>
</dbReference>
<dbReference type="GO" id="GO:0004190">
    <property type="term" value="F:aspartic-type endopeptidase activity"/>
    <property type="evidence" value="ECO:0007669"/>
    <property type="project" value="InterPro"/>
</dbReference>
<organism evidence="5 6">
    <name type="scientific">Rhodoplanes serenus</name>
    <dbReference type="NCBI Taxonomy" id="200615"/>
    <lineage>
        <taxon>Bacteria</taxon>
        <taxon>Pseudomonadati</taxon>
        <taxon>Pseudomonadota</taxon>
        <taxon>Alphaproteobacteria</taxon>
        <taxon>Hyphomicrobiales</taxon>
        <taxon>Nitrobacteraceae</taxon>
        <taxon>Rhodoplanes</taxon>
    </lineage>
</organism>
<evidence type="ECO:0000313" key="6">
    <source>
        <dbReference type="Proteomes" id="UP000289200"/>
    </source>
</evidence>
<evidence type="ECO:0000313" key="5">
    <source>
        <dbReference type="EMBL" id="VCU10498.1"/>
    </source>
</evidence>
<reference evidence="6" key="1">
    <citation type="submission" date="2018-10" db="EMBL/GenBank/DDBJ databases">
        <authorList>
            <person name="Peiro R."/>
            <person name="Begona"/>
            <person name="Cbmso G."/>
            <person name="Lopez M."/>
            <person name="Gonzalez S."/>
            <person name="Sacristan E."/>
            <person name="Castillo E."/>
        </authorList>
    </citation>
    <scope>NUCLEOTIDE SEQUENCE [LARGE SCALE GENOMIC DNA]</scope>
</reference>
<keyword evidence="3" id="KW-1133">Transmembrane helix</keyword>
<gene>
    <name evidence="5" type="ORF">RHODGE_RHODGE_04097</name>
</gene>
<feature type="transmembrane region" description="Helical" evidence="3">
    <location>
        <begin position="56"/>
        <end position="73"/>
    </location>
</feature>
<evidence type="ECO:0000256" key="3">
    <source>
        <dbReference type="SAM" id="Phobius"/>
    </source>
</evidence>
<comment type="similarity">
    <text evidence="1 2">Belongs to the peptidase A24 family.</text>
</comment>
<dbReference type="AlphaFoldDB" id="A0A3S4FES1"/>
<evidence type="ECO:0000256" key="1">
    <source>
        <dbReference type="ARBA" id="ARBA00005801"/>
    </source>
</evidence>
<comment type="caution">
    <text evidence="5">The sequence shown here is derived from an EMBL/GenBank/DDBJ whole genome shotgun (WGS) entry which is preliminary data.</text>
</comment>
<feature type="domain" description="Prepilin type IV endopeptidase peptidase" evidence="4">
    <location>
        <begin position="36"/>
        <end position="143"/>
    </location>
</feature>
<dbReference type="PANTHER" id="PTHR30487:SF0">
    <property type="entry name" value="PREPILIN LEADER PEPTIDASE_N-METHYLTRANSFERASE-RELATED"/>
    <property type="match status" value="1"/>
</dbReference>
<dbReference type="InterPro" id="IPR000045">
    <property type="entry name" value="Prepilin_IV_endopep_pep"/>
</dbReference>
<dbReference type="Proteomes" id="UP000289200">
    <property type="component" value="Unassembled WGS sequence"/>
</dbReference>
<accession>A0A3S4FES1</accession>
<dbReference type="InterPro" id="IPR050882">
    <property type="entry name" value="Prepilin_peptidase/N-MTase"/>
</dbReference>
<feature type="transmembrane region" description="Helical" evidence="3">
    <location>
        <begin position="116"/>
        <end position="143"/>
    </location>
</feature>
<dbReference type="PRINTS" id="PR00864">
    <property type="entry name" value="PREPILNPTASE"/>
</dbReference>
<dbReference type="Pfam" id="PF01478">
    <property type="entry name" value="Peptidase_A24"/>
    <property type="match status" value="1"/>
</dbReference>
<keyword evidence="6" id="KW-1185">Reference proteome</keyword>
<dbReference type="EMBL" id="UWOC01000181">
    <property type="protein sequence ID" value="VCU10498.1"/>
    <property type="molecule type" value="Genomic_DNA"/>
</dbReference>
<feature type="transmembrane region" description="Helical" evidence="3">
    <location>
        <begin position="28"/>
        <end position="44"/>
    </location>
</feature>